<dbReference type="InterPro" id="IPR032710">
    <property type="entry name" value="NTF2-like_dom_sf"/>
</dbReference>
<evidence type="ECO:0000256" key="1">
    <source>
        <dbReference type="SAM" id="Phobius"/>
    </source>
</evidence>
<keyword evidence="3" id="KW-1185">Reference proteome</keyword>
<evidence type="ECO:0000313" key="3">
    <source>
        <dbReference type="Proteomes" id="UP000471435"/>
    </source>
</evidence>
<dbReference type="EMBL" id="WTYP01000001">
    <property type="protein sequence ID" value="MXP46983.1"/>
    <property type="molecule type" value="Genomic_DNA"/>
</dbReference>
<name>A0A6I4UZA4_9SPHN</name>
<accession>A0A6I4UZA4</accession>
<keyword evidence="1" id="KW-1133">Transmembrane helix</keyword>
<dbReference type="OrthoDB" id="8684708at2"/>
<sequence>MIWEERKVNVCALAFQKSALPELQRSRRMRTFCTFIAALAIAVPAAYAPAAAQESPVTVVQSHIDAYRARNLNAFMRSFASDAVVVIDGVAVQGHAQIRELYSLNFTPGAPKLKMISSGQADGVVWFESGYVFQDGSELCCGYSEYTVENGKITMLVARTA</sequence>
<protein>
    <recommendedName>
        <fullName evidence="4">SnoaL-like domain-containing protein</fullName>
    </recommendedName>
</protein>
<evidence type="ECO:0008006" key="4">
    <source>
        <dbReference type="Google" id="ProtNLM"/>
    </source>
</evidence>
<keyword evidence="1" id="KW-0812">Transmembrane</keyword>
<feature type="transmembrane region" description="Helical" evidence="1">
    <location>
        <begin position="32"/>
        <end position="52"/>
    </location>
</feature>
<dbReference type="AlphaFoldDB" id="A0A6I4UZA4"/>
<dbReference type="SUPFAM" id="SSF54427">
    <property type="entry name" value="NTF2-like"/>
    <property type="match status" value="1"/>
</dbReference>
<proteinExistence type="predicted"/>
<dbReference type="Gene3D" id="3.10.450.50">
    <property type="match status" value="1"/>
</dbReference>
<keyword evidence="1" id="KW-0472">Membrane</keyword>
<dbReference type="Proteomes" id="UP000471435">
    <property type="component" value="Unassembled WGS sequence"/>
</dbReference>
<dbReference type="RefSeq" id="WP_160730155.1">
    <property type="nucleotide sequence ID" value="NZ_WTYP01000001.1"/>
</dbReference>
<reference evidence="2 3" key="1">
    <citation type="submission" date="2019-12" db="EMBL/GenBank/DDBJ databases">
        <title>Genomic-based taxomic classification of the family Erythrobacteraceae.</title>
        <authorList>
            <person name="Xu L."/>
        </authorList>
    </citation>
    <scope>NUCLEOTIDE SEQUENCE [LARGE SCALE GENOMIC DNA]</scope>
    <source>
        <strain evidence="2 3">SW-109</strain>
    </source>
</reference>
<gene>
    <name evidence="2" type="ORF">GRI43_06230</name>
</gene>
<comment type="caution">
    <text evidence="2">The sequence shown here is derived from an EMBL/GenBank/DDBJ whole genome shotgun (WGS) entry which is preliminary data.</text>
</comment>
<evidence type="ECO:0000313" key="2">
    <source>
        <dbReference type="EMBL" id="MXP46983.1"/>
    </source>
</evidence>
<organism evidence="2 3">
    <name type="scientific">Pontixanthobacter luteolus</name>
    <dbReference type="NCBI Taxonomy" id="295089"/>
    <lineage>
        <taxon>Bacteria</taxon>
        <taxon>Pseudomonadati</taxon>
        <taxon>Pseudomonadota</taxon>
        <taxon>Alphaproteobacteria</taxon>
        <taxon>Sphingomonadales</taxon>
        <taxon>Erythrobacteraceae</taxon>
        <taxon>Pontixanthobacter</taxon>
    </lineage>
</organism>